<dbReference type="Gene3D" id="3.60.40.10">
    <property type="entry name" value="PPM-type phosphatase domain"/>
    <property type="match status" value="1"/>
</dbReference>
<reference evidence="1" key="2">
    <citation type="journal article" date="2021" name="Microbiome">
        <title>Successional dynamics and alternative stable states in a saline activated sludge microbial community over 9 years.</title>
        <authorList>
            <person name="Wang Y."/>
            <person name="Ye J."/>
            <person name="Ju F."/>
            <person name="Liu L."/>
            <person name="Boyd J.A."/>
            <person name="Deng Y."/>
            <person name="Parks D.H."/>
            <person name="Jiang X."/>
            <person name="Yin X."/>
            <person name="Woodcroft B.J."/>
            <person name="Tyson G.W."/>
            <person name="Hugenholtz P."/>
            <person name="Polz M.F."/>
            <person name="Zhang T."/>
        </authorList>
    </citation>
    <scope>NUCLEOTIDE SEQUENCE</scope>
    <source>
        <strain evidence="1">HKST-UBA03</strain>
    </source>
</reference>
<comment type="caution">
    <text evidence="1">The sequence shown here is derived from an EMBL/GenBank/DDBJ whole genome shotgun (WGS) entry which is preliminary data.</text>
</comment>
<sequence length="265" mass="30083">MKITTDIIHYSHFGEPRIDEDYALVNDSTFAVADGVNFLHIIPYPNPSPAYTAARITVETIVRECSGDNSHNLPGAVKESNKRLLAYNESLGLTEETVDHHKKQFASCVFAAGHIANGVIYLSHLNDCEIWGFDENGQDLKHLYYKDTAYLRHMERLRESGELVPGSVEEHRYVRSEVVNNLTLAEDEDLIGFGVLNGFDDALELIEYDHCELAPGQTWTFFTDGFKPFFEDDVFRKLLLPNDTEKFNSQINELSATEKRFGKDV</sequence>
<feature type="non-terminal residue" evidence="1">
    <location>
        <position position="265"/>
    </location>
</feature>
<evidence type="ECO:0008006" key="3">
    <source>
        <dbReference type="Google" id="ProtNLM"/>
    </source>
</evidence>
<gene>
    <name evidence="1" type="ORF">KC614_03545</name>
</gene>
<reference evidence="1" key="1">
    <citation type="submission" date="2020-04" db="EMBL/GenBank/DDBJ databases">
        <authorList>
            <person name="Zhang T."/>
        </authorList>
    </citation>
    <scope>NUCLEOTIDE SEQUENCE</scope>
    <source>
        <strain evidence="1">HKST-UBA03</strain>
    </source>
</reference>
<dbReference type="AlphaFoldDB" id="A0A955LKM3"/>
<organism evidence="1 2">
    <name type="scientific">candidate division WWE3 bacterium</name>
    <dbReference type="NCBI Taxonomy" id="2053526"/>
    <lineage>
        <taxon>Bacteria</taxon>
        <taxon>Katanobacteria</taxon>
    </lineage>
</organism>
<dbReference type="SUPFAM" id="SSF81606">
    <property type="entry name" value="PP2C-like"/>
    <property type="match status" value="1"/>
</dbReference>
<dbReference type="EMBL" id="JAGQKZ010000031">
    <property type="protein sequence ID" value="MCA9392250.1"/>
    <property type="molecule type" value="Genomic_DNA"/>
</dbReference>
<dbReference type="InterPro" id="IPR036457">
    <property type="entry name" value="PPM-type-like_dom_sf"/>
</dbReference>
<accession>A0A955LKM3</accession>
<dbReference type="Proteomes" id="UP000751518">
    <property type="component" value="Unassembled WGS sequence"/>
</dbReference>
<name>A0A955LKM3_UNCKA</name>
<proteinExistence type="predicted"/>
<evidence type="ECO:0000313" key="2">
    <source>
        <dbReference type="Proteomes" id="UP000751518"/>
    </source>
</evidence>
<evidence type="ECO:0000313" key="1">
    <source>
        <dbReference type="EMBL" id="MCA9392250.1"/>
    </source>
</evidence>
<protein>
    <recommendedName>
        <fullName evidence="3">PPM-type phosphatase domain-containing protein</fullName>
    </recommendedName>
</protein>